<evidence type="ECO:0008006" key="2">
    <source>
        <dbReference type="Google" id="ProtNLM"/>
    </source>
</evidence>
<proteinExistence type="predicted"/>
<reference evidence="1" key="1">
    <citation type="submission" date="2018-05" db="EMBL/GenBank/DDBJ databases">
        <authorList>
            <person name="Lanie J.A."/>
            <person name="Ng W.-L."/>
            <person name="Kazmierczak K.M."/>
            <person name="Andrzejewski T.M."/>
            <person name="Davidsen T.M."/>
            <person name="Wayne K.J."/>
            <person name="Tettelin H."/>
            <person name="Glass J.I."/>
            <person name="Rusch D."/>
            <person name="Podicherti R."/>
            <person name="Tsui H.-C.T."/>
            <person name="Winkler M.E."/>
        </authorList>
    </citation>
    <scope>NUCLEOTIDE SEQUENCE</scope>
</reference>
<protein>
    <recommendedName>
        <fullName evidence="2">2-hydroxyhepta-2,4-diene-1,7-dioate isomerase</fullName>
    </recommendedName>
</protein>
<evidence type="ECO:0000313" key="1">
    <source>
        <dbReference type="EMBL" id="SVD67875.1"/>
    </source>
</evidence>
<name>A0A382XB95_9ZZZZ</name>
<feature type="non-terminal residue" evidence="1">
    <location>
        <position position="74"/>
    </location>
</feature>
<gene>
    <name evidence="1" type="ORF">METZ01_LOCUS420729</name>
</gene>
<accession>A0A382XB95</accession>
<dbReference type="AlphaFoldDB" id="A0A382XB95"/>
<organism evidence="1">
    <name type="scientific">marine metagenome</name>
    <dbReference type="NCBI Taxonomy" id="408172"/>
    <lineage>
        <taxon>unclassified sequences</taxon>
        <taxon>metagenomes</taxon>
        <taxon>ecological metagenomes</taxon>
    </lineage>
</organism>
<sequence length="74" mass="7700">MKLLRYGPLGSEKPGLLDDSGAIRALSTTVGDITGATISPDSLKMIASIDPYTLPRVVGDVRIGPCIANVGKFV</sequence>
<dbReference type="EMBL" id="UINC01166105">
    <property type="protein sequence ID" value="SVD67875.1"/>
    <property type="molecule type" value="Genomic_DNA"/>
</dbReference>